<dbReference type="SMART" id="SM00173">
    <property type="entry name" value="RAS"/>
    <property type="match status" value="2"/>
</dbReference>
<organism evidence="10 11">
    <name type="scientific">Favolaschia claudopus</name>
    <dbReference type="NCBI Taxonomy" id="2862362"/>
    <lineage>
        <taxon>Eukaryota</taxon>
        <taxon>Fungi</taxon>
        <taxon>Dikarya</taxon>
        <taxon>Basidiomycota</taxon>
        <taxon>Agaricomycotina</taxon>
        <taxon>Agaricomycetes</taxon>
        <taxon>Agaricomycetidae</taxon>
        <taxon>Agaricales</taxon>
        <taxon>Marasmiineae</taxon>
        <taxon>Mycenaceae</taxon>
        <taxon>Favolaschia</taxon>
    </lineage>
</organism>
<keyword evidence="9" id="KW-0636">Prenylation</keyword>
<dbReference type="InterPro" id="IPR020849">
    <property type="entry name" value="Small_GTPase_Ras-type"/>
</dbReference>
<evidence type="ECO:0000313" key="11">
    <source>
        <dbReference type="Proteomes" id="UP001362999"/>
    </source>
</evidence>
<gene>
    <name evidence="10" type="ORF">R3P38DRAFT_2716519</name>
</gene>
<evidence type="ECO:0000256" key="7">
    <source>
        <dbReference type="ARBA" id="ARBA00023136"/>
    </source>
</evidence>
<dbReference type="PROSITE" id="PS51419">
    <property type="entry name" value="RAB"/>
    <property type="match status" value="2"/>
</dbReference>
<dbReference type="AlphaFoldDB" id="A0AAW0AW78"/>
<evidence type="ECO:0000256" key="9">
    <source>
        <dbReference type="ARBA" id="ARBA00023289"/>
    </source>
</evidence>
<dbReference type="PRINTS" id="PR00449">
    <property type="entry name" value="RASTRNSFRMNG"/>
</dbReference>
<dbReference type="GO" id="GO:0007165">
    <property type="term" value="P:signal transduction"/>
    <property type="evidence" value="ECO:0007669"/>
    <property type="project" value="InterPro"/>
</dbReference>
<keyword evidence="11" id="KW-1185">Reference proteome</keyword>
<dbReference type="PANTHER" id="PTHR24070">
    <property type="entry name" value="RAS, DI-RAS, AND RHEB FAMILY MEMBERS OF SMALL GTPASE SUPERFAMILY"/>
    <property type="match status" value="1"/>
</dbReference>
<dbReference type="CDD" id="cd00876">
    <property type="entry name" value="Ras"/>
    <property type="match status" value="2"/>
</dbReference>
<comment type="similarity">
    <text evidence="2">Belongs to the small GTPase superfamily. Ras family.</text>
</comment>
<proteinExistence type="inferred from homology"/>
<keyword evidence="3" id="KW-1003">Cell membrane</keyword>
<sequence>MLCSATVSNTPAAPPTGTVKYSLTVIGECGSGKSALTIRFAHGEFLTLYDPIIEDYFQKQCLIDKEIALLEILDTAMQEEWGMPRRHYSTGEGVLLVYSITSRDSFNALRAHHHELLSVRGNDIFSAIVVGNKSDLEEQRRVSVNDGRELATQLGNYKFMETSALSGRNVDEAFTTLAREVRRRNKVRNSVSESQLVREYRLVVAGGGGVGKSALTVQFVRGHFLDFYDPTIEDSYQKQCLIDEELAMLDVLDTAGQEEFAAMREQYIRSGEGFLLVYSITSRDSFDELKRYYRQIQRVKDQDVCPAILVGNKSDLEFERQVSVNEGRELAKRFGGCRFIETSARLRLNVDEAFMGLVREIRRRYSKPAGGSLDAKPLPASPREYMNCCGGGCVIL</sequence>
<dbReference type="PROSITE" id="PS51421">
    <property type="entry name" value="RAS"/>
    <property type="match status" value="2"/>
</dbReference>
<evidence type="ECO:0000256" key="3">
    <source>
        <dbReference type="ARBA" id="ARBA00022475"/>
    </source>
</evidence>
<name>A0AAW0AW78_9AGAR</name>
<keyword evidence="5" id="KW-0547">Nucleotide-binding</keyword>
<protein>
    <submittedName>
        <fullName evidence="10">Ras-like protein</fullName>
    </submittedName>
</protein>
<dbReference type="GO" id="GO:0005886">
    <property type="term" value="C:plasma membrane"/>
    <property type="evidence" value="ECO:0007669"/>
    <property type="project" value="UniProtKB-SubCell"/>
</dbReference>
<keyword evidence="6" id="KW-0342">GTP-binding</keyword>
<keyword evidence="7" id="KW-0472">Membrane</keyword>
<dbReference type="SMART" id="SM00175">
    <property type="entry name" value="RAB"/>
    <property type="match status" value="2"/>
</dbReference>
<accession>A0AAW0AW78</accession>
<dbReference type="PROSITE" id="PS51420">
    <property type="entry name" value="RHO"/>
    <property type="match status" value="1"/>
</dbReference>
<evidence type="ECO:0000256" key="6">
    <source>
        <dbReference type="ARBA" id="ARBA00023134"/>
    </source>
</evidence>
<evidence type="ECO:0000256" key="2">
    <source>
        <dbReference type="ARBA" id="ARBA00008344"/>
    </source>
</evidence>
<evidence type="ECO:0000256" key="5">
    <source>
        <dbReference type="ARBA" id="ARBA00022741"/>
    </source>
</evidence>
<dbReference type="InterPro" id="IPR005225">
    <property type="entry name" value="Small_GTP-bd"/>
</dbReference>
<comment type="subcellular location">
    <subcellularLocation>
        <location evidence="1">Cell membrane</location>
        <topology evidence="1">Lipid-anchor</topology>
        <orientation evidence="1">Cytoplasmic side</orientation>
    </subcellularLocation>
</comment>
<dbReference type="FunFam" id="3.40.50.300:FF:001447">
    <property type="entry name" value="Ras-related protein Rab-1B"/>
    <property type="match status" value="1"/>
</dbReference>
<evidence type="ECO:0000256" key="1">
    <source>
        <dbReference type="ARBA" id="ARBA00004342"/>
    </source>
</evidence>
<dbReference type="GO" id="GO:0005525">
    <property type="term" value="F:GTP binding"/>
    <property type="evidence" value="ECO:0007669"/>
    <property type="project" value="UniProtKB-KW"/>
</dbReference>
<reference evidence="10 11" key="1">
    <citation type="journal article" date="2024" name="J Genomics">
        <title>Draft genome sequencing and assembly of Favolaschia claudopus CIRM-BRFM 2984 isolated from oak limbs.</title>
        <authorList>
            <person name="Navarro D."/>
            <person name="Drula E."/>
            <person name="Chaduli D."/>
            <person name="Cazenave R."/>
            <person name="Ahrendt S."/>
            <person name="Wang J."/>
            <person name="Lipzen A."/>
            <person name="Daum C."/>
            <person name="Barry K."/>
            <person name="Grigoriev I.V."/>
            <person name="Favel A."/>
            <person name="Rosso M.N."/>
            <person name="Martin F."/>
        </authorList>
    </citation>
    <scope>NUCLEOTIDE SEQUENCE [LARGE SCALE GENOMIC DNA]</scope>
    <source>
        <strain evidence="10 11">CIRM-BRFM 2984</strain>
    </source>
</reference>
<dbReference type="EMBL" id="JAWWNJ010000047">
    <property type="protein sequence ID" value="KAK7017779.1"/>
    <property type="molecule type" value="Genomic_DNA"/>
</dbReference>
<dbReference type="NCBIfam" id="TIGR00231">
    <property type="entry name" value="small_GTP"/>
    <property type="match status" value="2"/>
</dbReference>
<evidence type="ECO:0000256" key="4">
    <source>
        <dbReference type="ARBA" id="ARBA00022481"/>
    </source>
</evidence>
<evidence type="ECO:0000256" key="8">
    <source>
        <dbReference type="ARBA" id="ARBA00023288"/>
    </source>
</evidence>
<dbReference type="SUPFAM" id="SSF52540">
    <property type="entry name" value="P-loop containing nucleoside triphosphate hydrolases"/>
    <property type="match status" value="2"/>
</dbReference>
<keyword evidence="8" id="KW-0449">Lipoprotein</keyword>
<dbReference type="Gene3D" id="3.40.50.300">
    <property type="entry name" value="P-loop containing nucleotide triphosphate hydrolases"/>
    <property type="match status" value="2"/>
</dbReference>
<keyword evidence="4" id="KW-0488">Methylation</keyword>
<dbReference type="FunFam" id="3.40.50.300:FF:000080">
    <property type="entry name" value="Ras-like GTPase Ras1"/>
    <property type="match status" value="1"/>
</dbReference>
<dbReference type="InterPro" id="IPR027417">
    <property type="entry name" value="P-loop_NTPase"/>
</dbReference>
<dbReference type="InterPro" id="IPR001806">
    <property type="entry name" value="Small_GTPase"/>
</dbReference>
<evidence type="ECO:0000313" key="10">
    <source>
        <dbReference type="EMBL" id="KAK7017779.1"/>
    </source>
</evidence>
<dbReference type="GO" id="GO:0003924">
    <property type="term" value="F:GTPase activity"/>
    <property type="evidence" value="ECO:0007669"/>
    <property type="project" value="InterPro"/>
</dbReference>
<comment type="caution">
    <text evidence="10">The sequence shown here is derived from an EMBL/GenBank/DDBJ whole genome shotgun (WGS) entry which is preliminary data.</text>
</comment>
<dbReference type="Pfam" id="PF00071">
    <property type="entry name" value="Ras"/>
    <property type="match status" value="2"/>
</dbReference>
<dbReference type="Proteomes" id="UP001362999">
    <property type="component" value="Unassembled WGS sequence"/>
</dbReference>
<dbReference type="SMART" id="SM00174">
    <property type="entry name" value="RHO"/>
    <property type="match status" value="2"/>
</dbReference>